<protein>
    <submittedName>
        <fullName evidence="2">Uncharacterized protein</fullName>
    </submittedName>
</protein>
<sequence length="71" mass="7198">MTRMGGSSLVTAAGPCRTHTGFPILPAGAGHLATVRATTHPTGSPTPPPYQASVTARILPVAAAVRPRQGR</sequence>
<evidence type="ECO:0000313" key="3">
    <source>
        <dbReference type="Proteomes" id="UP001500620"/>
    </source>
</evidence>
<name>A0ABP8DJW4_9ACTN</name>
<comment type="caution">
    <text evidence="2">The sequence shown here is derived from an EMBL/GenBank/DDBJ whole genome shotgun (WGS) entry which is preliminary data.</text>
</comment>
<proteinExistence type="predicted"/>
<dbReference type="Proteomes" id="UP001500620">
    <property type="component" value="Unassembled WGS sequence"/>
</dbReference>
<feature type="region of interest" description="Disordered" evidence="1">
    <location>
        <begin position="33"/>
        <end position="52"/>
    </location>
</feature>
<gene>
    <name evidence="2" type="ORF">GCM10022255_075940</name>
</gene>
<keyword evidence="3" id="KW-1185">Reference proteome</keyword>
<dbReference type="EMBL" id="BAABAT010000028">
    <property type="protein sequence ID" value="GAA4257781.1"/>
    <property type="molecule type" value="Genomic_DNA"/>
</dbReference>
<accession>A0ABP8DJW4</accession>
<reference evidence="3" key="1">
    <citation type="journal article" date="2019" name="Int. J. Syst. Evol. Microbiol.">
        <title>The Global Catalogue of Microorganisms (GCM) 10K type strain sequencing project: providing services to taxonomists for standard genome sequencing and annotation.</title>
        <authorList>
            <consortium name="The Broad Institute Genomics Platform"/>
            <consortium name="The Broad Institute Genome Sequencing Center for Infectious Disease"/>
            <person name="Wu L."/>
            <person name="Ma J."/>
        </authorList>
    </citation>
    <scope>NUCLEOTIDE SEQUENCE [LARGE SCALE GENOMIC DNA]</scope>
    <source>
        <strain evidence="3">JCM 17441</strain>
    </source>
</reference>
<evidence type="ECO:0000313" key="2">
    <source>
        <dbReference type="EMBL" id="GAA4257781.1"/>
    </source>
</evidence>
<organism evidence="2 3">
    <name type="scientific">Dactylosporangium darangshiense</name>
    <dbReference type="NCBI Taxonomy" id="579108"/>
    <lineage>
        <taxon>Bacteria</taxon>
        <taxon>Bacillati</taxon>
        <taxon>Actinomycetota</taxon>
        <taxon>Actinomycetes</taxon>
        <taxon>Micromonosporales</taxon>
        <taxon>Micromonosporaceae</taxon>
        <taxon>Dactylosporangium</taxon>
    </lineage>
</organism>
<evidence type="ECO:0000256" key="1">
    <source>
        <dbReference type="SAM" id="MobiDB-lite"/>
    </source>
</evidence>